<evidence type="ECO:0000256" key="1">
    <source>
        <dbReference type="ARBA" id="ARBA00007637"/>
    </source>
</evidence>
<dbReference type="Gene3D" id="3.40.50.720">
    <property type="entry name" value="NAD(P)-binding Rossmann-like Domain"/>
    <property type="match status" value="1"/>
</dbReference>
<name>A0ABT9U7G7_PAEHA</name>
<feature type="domain" description="NAD-dependent epimerase/dehydratase" evidence="2">
    <location>
        <begin position="8"/>
        <end position="223"/>
    </location>
</feature>
<sequence length="303" mass="33526">MSDQPSFLLTGATGYIGSHLARRLVQSGYRVHILVRRGSKLDLLGTARSSVQIHPYDGTAASLLKLFAETPIDIVVHLASLASVTHSLTNFESMLQSNIIFGTQLAEAMNAHRVPYLINTGTYSQHYNNEDYNPQSLYAATKQAFDDILVYYTEAASLCCTTLELFDSYGPNDPRPKIIPLLIEAYRSGNILAMSPGEQLLDLVYIGDIVDAYVAAAERLLEGRAAGMERFVVATRQPLSLKELVEKLENVTQSKLPIKWGERGYRNREIMIPWNKGVLLPGWQAATPIEKGLGLCVRAAVRE</sequence>
<dbReference type="SUPFAM" id="SSF51735">
    <property type="entry name" value="NAD(P)-binding Rossmann-fold domains"/>
    <property type="match status" value="1"/>
</dbReference>
<accession>A0ABT9U7G7</accession>
<keyword evidence="4" id="KW-1185">Reference proteome</keyword>
<organism evidence="3 4">
    <name type="scientific">Paenibacillus harenae</name>
    <dbReference type="NCBI Taxonomy" id="306543"/>
    <lineage>
        <taxon>Bacteria</taxon>
        <taxon>Bacillati</taxon>
        <taxon>Bacillota</taxon>
        <taxon>Bacilli</taxon>
        <taxon>Bacillales</taxon>
        <taxon>Paenibacillaceae</taxon>
        <taxon>Paenibacillus</taxon>
    </lineage>
</organism>
<dbReference type="PANTHER" id="PTHR43000">
    <property type="entry name" value="DTDP-D-GLUCOSE 4,6-DEHYDRATASE-RELATED"/>
    <property type="match status" value="1"/>
</dbReference>
<reference evidence="3 4" key="1">
    <citation type="submission" date="2023-07" db="EMBL/GenBank/DDBJ databases">
        <title>Sorghum-associated microbial communities from plants grown in Nebraska, USA.</title>
        <authorList>
            <person name="Schachtman D."/>
        </authorList>
    </citation>
    <scope>NUCLEOTIDE SEQUENCE [LARGE SCALE GENOMIC DNA]</scope>
    <source>
        <strain evidence="3 4">CC482</strain>
    </source>
</reference>
<dbReference type="Pfam" id="PF01370">
    <property type="entry name" value="Epimerase"/>
    <property type="match status" value="1"/>
</dbReference>
<dbReference type="InterPro" id="IPR001509">
    <property type="entry name" value="Epimerase_deHydtase"/>
</dbReference>
<dbReference type="InterPro" id="IPR036291">
    <property type="entry name" value="NAD(P)-bd_dom_sf"/>
</dbReference>
<protein>
    <submittedName>
        <fullName evidence="3">Nucleoside-diphosphate-sugar epimerase</fullName>
    </submittedName>
</protein>
<evidence type="ECO:0000313" key="4">
    <source>
        <dbReference type="Proteomes" id="UP001229346"/>
    </source>
</evidence>
<gene>
    <name evidence="3" type="ORF">J2T15_003844</name>
</gene>
<comment type="caution">
    <text evidence="3">The sequence shown here is derived from an EMBL/GenBank/DDBJ whole genome shotgun (WGS) entry which is preliminary data.</text>
</comment>
<dbReference type="EMBL" id="JAUSSU010000007">
    <property type="protein sequence ID" value="MDQ0114389.1"/>
    <property type="molecule type" value="Genomic_DNA"/>
</dbReference>
<dbReference type="RefSeq" id="WP_307205720.1">
    <property type="nucleotide sequence ID" value="NZ_JAUSSU010000007.1"/>
</dbReference>
<evidence type="ECO:0000259" key="2">
    <source>
        <dbReference type="Pfam" id="PF01370"/>
    </source>
</evidence>
<proteinExistence type="inferred from homology"/>
<evidence type="ECO:0000313" key="3">
    <source>
        <dbReference type="EMBL" id="MDQ0114389.1"/>
    </source>
</evidence>
<comment type="similarity">
    <text evidence="1">Belongs to the NAD(P)-dependent epimerase/dehydratase family.</text>
</comment>
<dbReference type="Proteomes" id="UP001229346">
    <property type="component" value="Unassembled WGS sequence"/>
</dbReference>